<organism evidence="2 3">
    <name type="scientific">Asanoa iriomotensis</name>
    <dbReference type="NCBI Taxonomy" id="234613"/>
    <lineage>
        <taxon>Bacteria</taxon>
        <taxon>Bacillati</taxon>
        <taxon>Actinomycetota</taxon>
        <taxon>Actinomycetes</taxon>
        <taxon>Micromonosporales</taxon>
        <taxon>Micromonosporaceae</taxon>
        <taxon>Asanoa</taxon>
    </lineage>
</organism>
<dbReference type="RefSeq" id="WP_203708710.1">
    <property type="nucleotide sequence ID" value="NZ_BAAALU010000033.1"/>
</dbReference>
<evidence type="ECO:0000313" key="2">
    <source>
        <dbReference type="EMBL" id="GIF61862.1"/>
    </source>
</evidence>
<dbReference type="Pfam" id="PF05076">
    <property type="entry name" value="SUFU"/>
    <property type="match status" value="1"/>
</dbReference>
<dbReference type="EMBL" id="BONC01000143">
    <property type="protein sequence ID" value="GIF61862.1"/>
    <property type="molecule type" value="Genomic_DNA"/>
</dbReference>
<protein>
    <recommendedName>
        <fullName evidence="1">Suppressor of fused-like domain-containing protein</fullName>
    </recommendedName>
</protein>
<keyword evidence="3" id="KW-1185">Reference proteome</keyword>
<dbReference type="InterPro" id="IPR020941">
    <property type="entry name" value="SUFU-like_domain"/>
</dbReference>
<evidence type="ECO:0000259" key="1">
    <source>
        <dbReference type="Pfam" id="PF05076"/>
    </source>
</evidence>
<accession>A0ABQ4CGG1</accession>
<sequence length="188" mass="19456">MADLIAHLESYLGTIAGGSQGDDTTPSGVQVAFFGPDAPFAGVTTVVTVGLWRRHLTVAGDRALHQELLMHVPNDDYPARAAGLLFQVAGELVRRGAGLRHGQVLGPAGPVFPGSAMTALVATNPGYLPESFAVNRTDSVAIVLTLLLPITTGEAAVVRERGLPALEGLFVAEDLDLTDPGRADVAPG</sequence>
<feature type="domain" description="Suppressor of fused-like" evidence="1">
    <location>
        <begin position="28"/>
        <end position="182"/>
    </location>
</feature>
<comment type="caution">
    <text evidence="2">The sequence shown here is derived from an EMBL/GenBank/DDBJ whole genome shotgun (WGS) entry which is preliminary data.</text>
</comment>
<proteinExistence type="predicted"/>
<evidence type="ECO:0000313" key="3">
    <source>
        <dbReference type="Proteomes" id="UP000624325"/>
    </source>
</evidence>
<dbReference type="Proteomes" id="UP000624325">
    <property type="component" value="Unassembled WGS sequence"/>
</dbReference>
<name>A0ABQ4CGG1_9ACTN</name>
<gene>
    <name evidence="2" type="ORF">Air01nite_79570</name>
</gene>
<reference evidence="2 3" key="1">
    <citation type="submission" date="2021-01" db="EMBL/GenBank/DDBJ databases">
        <title>Whole genome shotgun sequence of Asanoa iriomotensis NBRC 100142.</title>
        <authorList>
            <person name="Komaki H."/>
            <person name="Tamura T."/>
        </authorList>
    </citation>
    <scope>NUCLEOTIDE SEQUENCE [LARGE SCALE GENOMIC DNA]</scope>
    <source>
        <strain evidence="2 3">NBRC 100142</strain>
    </source>
</reference>